<protein>
    <submittedName>
        <fullName evidence="2">Uncharacterized protein</fullName>
    </submittedName>
</protein>
<feature type="compositionally biased region" description="Basic and acidic residues" evidence="1">
    <location>
        <begin position="89"/>
        <end position="114"/>
    </location>
</feature>
<organism evidence="2 3">
    <name type="scientific">Melipona bicolor</name>
    <dbReference type="NCBI Taxonomy" id="60889"/>
    <lineage>
        <taxon>Eukaryota</taxon>
        <taxon>Metazoa</taxon>
        <taxon>Ecdysozoa</taxon>
        <taxon>Arthropoda</taxon>
        <taxon>Hexapoda</taxon>
        <taxon>Insecta</taxon>
        <taxon>Pterygota</taxon>
        <taxon>Neoptera</taxon>
        <taxon>Endopterygota</taxon>
        <taxon>Hymenoptera</taxon>
        <taxon>Apocrita</taxon>
        <taxon>Aculeata</taxon>
        <taxon>Apoidea</taxon>
        <taxon>Anthophila</taxon>
        <taxon>Apidae</taxon>
        <taxon>Melipona</taxon>
    </lineage>
</organism>
<evidence type="ECO:0000313" key="3">
    <source>
        <dbReference type="Proteomes" id="UP001177670"/>
    </source>
</evidence>
<dbReference type="EMBL" id="JAHYIQ010000001">
    <property type="protein sequence ID" value="KAK1137022.1"/>
    <property type="molecule type" value="Genomic_DNA"/>
</dbReference>
<name>A0AA40GFU1_9HYME</name>
<comment type="caution">
    <text evidence="2">The sequence shown here is derived from an EMBL/GenBank/DDBJ whole genome shotgun (WGS) entry which is preliminary data.</text>
</comment>
<sequence>MVSKNFAISLDRSEYSLLARTPRNAEYAYRAEKGASSSSPCWIRSSPASLKNLVVPFGPELNIKCSKSGGAKLKGLSVERLNGESSGMKGREKGNRRRAIAEKKGGRGRIEPNREMNPKEERKLKMRKVDSEVYTVRRDLINPSNLIQEDGFSSRRKRLRTVYYTLRFYITGLHNFRVFDFSNVRKK</sequence>
<feature type="region of interest" description="Disordered" evidence="1">
    <location>
        <begin position="83"/>
        <end position="114"/>
    </location>
</feature>
<reference evidence="2" key="1">
    <citation type="submission" date="2021-10" db="EMBL/GenBank/DDBJ databases">
        <title>Melipona bicolor Genome sequencing and assembly.</title>
        <authorList>
            <person name="Araujo N.S."/>
            <person name="Arias M.C."/>
        </authorList>
    </citation>
    <scope>NUCLEOTIDE SEQUENCE</scope>
    <source>
        <strain evidence="2">USP_2M_L1-L4_2017</strain>
        <tissue evidence="2">Whole body</tissue>
    </source>
</reference>
<accession>A0AA40GFU1</accession>
<proteinExistence type="predicted"/>
<gene>
    <name evidence="2" type="ORF">K0M31_001550</name>
</gene>
<evidence type="ECO:0000313" key="2">
    <source>
        <dbReference type="EMBL" id="KAK1137022.1"/>
    </source>
</evidence>
<dbReference type="AlphaFoldDB" id="A0AA40GFU1"/>
<dbReference type="Proteomes" id="UP001177670">
    <property type="component" value="Unassembled WGS sequence"/>
</dbReference>
<evidence type="ECO:0000256" key="1">
    <source>
        <dbReference type="SAM" id="MobiDB-lite"/>
    </source>
</evidence>
<keyword evidence="3" id="KW-1185">Reference proteome</keyword>